<dbReference type="EMBL" id="CYZU01000084">
    <property type="protein sequence ID" value="CUP33477.1"/>
    <property type="molecule type" value="Genomic_DNA"/>
</dbReference>
<dbReference type="STRING" id="39482.ERS852491_04887"/>
<dbReference type="AlphaFoldDB" id="A0A174MFE7"/>
<evidence type="ECO:0000313" key="1">
    <source>
        <dbReference type="EMBL" id="CUP33477.1"/>
    </source>
</evidence>
<dbReference type="RefSeq" id="WP_055155242.1">
    <property type="nucleotide sequence ID" value="NZ_CYZU01000084.1"/>
</dbReference>
<evidence type="ECO:0000313" key="2">
    <source>
        <dbReference type="Proteomes" id="UP000095544"/>
    </source>
</evidence>
<dbReference type="Proteomes" id="UP000095544">
    <property type="component" value="Unassembled WGS sequence"/>
</dbReference>
<reference evidence="1 2" key="1">
    <citation type="submission" date="2015-09" db="EMBL/GenBank/DDBJ databases">
        <authorList>
            <consortium name="Pathogen Informatics"/>
        </authorList>
    </citation>
    <scope>NUCLEOTIDE SEQUENCE [LARGE SCALE GENOMIC DNA]</scope>
    <source>
        <strain evidence="1 2">2789STDY5834876</strain>
    </source>
</reference>
<proteinExistence type="predicted"/>
<gene>
    <name evidence="1" type="ORF">ERS852491_04887</name>
</gene>
<protein>
    <submittedName>
        <fullName evidence="1">Uncharacterized protein</fullName>
    </submittedName>
</protein>
<accession>A0A174MFE7</accession>
<sequence>MKFESACEKAMEYFRKNYGDSGFCSIRDLGECWLFDGKNKDGLVVYGKPGIIINKKSEELKLFCLPDEKNFELIDGAIEIVVPEKYRVNE</sequence>
<name>A0A174MFE7_9FIRM</name>
<organism evidence="1 2">
    <name type="scientific">Faecalicatena contorta</name>
    <dbReference type="NCBI Taxonomy" id="39482"/>
    <lineage>
        <taxon>Bacteria</taxon>
        <taxon>Bacillati</taxon>
        <taxon>Bacillota</taxon>
        <taxon>Clostridia</taxon>
        <taxon>Lachnospirales</taxon>
        <taxon>Lachnospiraceae</taxon>
        <taxon>Faecalicatena</taxon>
    </lineage>
</organism>